<dbReference type="InterPro" id="IPR000182">
    <property type="entry name" value="GNAT_dom"/>
</dbReference>
<dbReference type="Pfam" id="PF13673">
    <property type="entry name" value="Acetyltransf_10"/>
    <property type="match status" value="1"/>
</dbReference>
<evidence type="ECO:0000259" key="1">
    <source>
        <dbReference type="PROSITE" id="PS51186"/>
    </source>
</evidence>
<sequence length="157" mass="18379">MKKTVEIRPATQEDIPEITALFRATIPHVTSKHFSEKQMNVWASGADDIEAWEKRIQKLYFIVAQIDTNMVGFGYLKNGNFIEGLYVQKDYKRQGIGSKLLRIMESQAMMNDYDVLKSDINKTAIPFFDNRYFEVIKKHKKNYKGVIFENYLVEKNL</sequence>
<keyword evidence="2" id="KW-0808">Transferase</keyword>
<dbReference type="Proteomes" id="UP000198963">
    <property type="component" value="Chromosome I"/>
</dbReference>
<dbReference type="PROSITE" id="PS51186">
    <property type="entry name" value="GNAT"/>
    <property type="match status" value="1"/>
</dbReference>
<dbReference type="RefSeq" id="WP_092444406.1">
    <property type="nucleotide sequence ID" value="NZ_LT629774.1"/>
</dbReference>
<organism evidence="2 3">
    <name type="scientific">Winogradskyella sediminis</name>
    <dbReference type="NCBI Taxonomy" id="1382466"/>
    <lineage>
        <taxon>Bacteria</taxon>
        <taxon>Pseudomonadati</taxon>
        <taxon>Bacteroidota</taxon>
        <taxon>Flavobacteriia</taxon>
        <taxon>Flavobacteriales</taxon>
        <taxon>Flavobacteriaceae</taxon>
        <taxon>Winogradskyella</taxon>
    </lineage>
</organism>
<dbReference type="SUPFAM" id="SSF55729">
    <property type="entry name" value="Acyl-CoA N-acyltransferases (Nat)"/>
    <property type="match status" value="1"/>
</dbReference>
<name>A0A1H1P2A0_9FLAO</name>
<accession>A0A1H1P2A0</accession>
<dbReference type="InterPro" id="IPR052564">
    <property type="entry name" value="N-acetyltrans/Recomb-assoc"/>
</dbReference>
<dbReference type="InterPro" id="IPR016181">
    <property type="entry name" value="Acyl_CoA_acyltransferase"/>
</dbReference>
<dbReference type="STRING" id="1249933.SAMN04489797_0758"/>
<feature type="domain" description="N-acetyltransferase" evidence="1">
    <location>
        <begin position="5"/>
        <end position="157"/>
    </location>
</feature>
<dbReference type="PANTHER" id="PTHR43451:SF1">
    <property type="entry name" value="ACETYLTRANSFERASE"/>
    <property type="match status" value="1"/>
</dbReference>
<gene>
    <name evidence="2" type="ORF">SAMN04489797_0758</name>
</gene>
<dbReference type="PANTHER" id="PTHR43451">
    <property type="entry name" value="ACETYLTRANSFERASE (GNAT) FAMILY PROTEIN"/>
    <property type="match status" value="1"/>
</dbReference>
<dbReference type="Gene3D" id="3.40.630.30">
    <property type="match status" value="1"/>
</dbReference>
<evidence type="ECO:0000313" key="2">
    <source>
        <dbReference type="EMBL" id="SDS05334.1"/>
    </source>
</evidence>
<reference evidence="2 3" key="1">
    <citation type="submission" date="2016-10" db="EMBL/GenBank/DDBJ databases">
        <authorList>
            <person name="Varghese N."/>
            <person name="Submissions S."/>
        </authorList>
    </citation>
    <scope>NUCLEOTIDE SEQUENCE [LARGE SCALE GENOMIC DNA]</scope>
    <source>
        <strain evidence="2 3">RHA_55</strain>
    </source>
</reference>
<dbReference type="AlphaFoldDB" id="A0A1H1P2A0"/>
<dbReference type="GO" id="GO:0016747">
    <property type="term" value="F:acyltransferase activity, transferring groups other than amino-acyl groups"/>
    <property type="evidence" value="ECO:0007669"/>
    <property type="project" value="InterPro"/>
</dbReference>
<protein>
    <submittedName>
        <fullName evidence="2">Putative acetyltransferase</fullName>
    </submittedName>
</protein>
<keyword evidence="3" id="KW-1185">Reference proteome</keyword>
<evidence type="ECO:0000313" key="3">
    <source>
        <dbReference type="Proteomes" id="UP000198963"/>
    </source>
</evidence>
<dbReference type="CDD" id="cd04301">
    <property type="entry name" value="NAT_SF"/>
    <property type="match status" value="1"/>
</dbReference>
<dbReference type="EMBL" id="LT629774">
    <property type="protein sequence ID" value="SDS05334.1"/>
    <property type="molecule type" value="Genomic_DNA"/>
</dbReference>
<proteinExistence type="predicted"/>